<reference evidence="4" key="1">
    <citation type="submission" date="2016-10" db="EMBL/GenBank/DDBJ databases">
        <authorList>
            <person name="Varghese N."/>
            <person name="Submissions S."/>
        </authorList>
    </citation>
    <scope>NUCLEOTIDE SEQUENCE [LARGE SCALE GENOMIC DNA]</scope>
    <source>
        <strain evidence="4">CGMCC 1.10218</strain>
    </source>
</reference>
<evidence type="ECO:0000313" key="4">
    <source>
        <dbReference type="Proteomes" id="UP000199223"/>
    </source>
</evidence>
<protein>
    <submittedName>
        <fullName evidence="3">Uncharacterized protein, UPF0548 family</fullName>
    </submittedName>
</protein>
<feature type="compositionally biased region" description="Polar residues" evidence="1">
    <location>
        <begin position="256"/>
        <end position="266"/>
    </location>
</feature>
<dbReference type="STRING" id="856736.SAMN04488058_10921"/>
<accession>A0A1H6Z4B6</accession>
<dbReference type="OrthoDB" id="120660at2"/>
<gene>
    <name evidence="3" type="ORF">SAMN04488058_10921</name>
</gene>
<feature type="domain" description="DUF1990" evidence="2">
    <location>
        <begin position="37"/>
        <end position="200"/>
    </location>
</feature>
<dbReference type="AlphaFoldDB" id="A0A1H6Z4B6"/>
<feature type="region of interest" description="Disordered" evidence="1">
    <location>
        <begin position="215"/>
        <end position="266"/>
    </location>
</feature>
<dbReference type="Pfam" id="PF09348">
    <property type="entry name" value="DUF1990"/>
    <property type="match status" value="1"/>
</dbReference>
<dbReference type="Proteomes" id="UP000199223">
    <property type="component" value="Unassembled WGS sequence"/>
</dbReference>
<keyword evidence="4" id="KW-1185">Reference proteome</keyword>
<sequence length="266" mass="30049">MSRAPRPPLHELQKARLEAYAKAKDSFDAERLSECTTATGWHIDDYEQELPGEAPGPPEPQGPFRAAQQVLRNYSFPPPGLITGIFEPDTPLEQRVMVLRGRFLFFTFWFGVRVSGVIDEVRTTPDGLEEAVWGYNYRTLEGHFEQGQIEFTVHKQLGTGRVIMKIHSVSKTGHIANPFYRLGFRLFGRMLQRRFAQGSLARTREQVEVMVRLGNVMPPPSETPVQPVSREELPGGVAEQVTKHVEQSQQDEKARLQTSSDPHAKG</sequence>
<evidence type="ECO:0000313" key="3">
    <source>
        <dbReference type="EMBL" id="SEJ48281.1"/>
    </source>
</evidence>
<feature type="compositionally biased region" description="Basic and acidic residues" evidence="1">
    <location>
        <begin position="241"/>
        <end position="255"/>
    </location>
</feature>
<organism evidence="3 4">
    <name type="scientific">Deinococcus reticulitermitis</name>
    <dbReference type="NCBI Taxonomy" id="856736"/>
    <lineage>
        <taxon>Bacteria</taxon>
        <taxon>Thermotogati</taxon>
        <taxon>Deinococcota</taxon>
        <taxon>Deinococci</taxon>
        <taxon>Deinococcales</taxon>
        <taxon>Deinococcaceae</taxon>
        <taxon>Deinococcus</taxon>
    </lineage>
</organism>
<proteinExistence type="predicted"/>
<evidence type="ECO:0000259" key="2">
    <source>
        <dbReference type="Pfam" id="PF09348"/>
    </source>
</evidence>
<evidence type="ECO:0000256" key="1">
    <source>
        <dbReference type="SAM" id="MobiDB-lite"/>
    </source>
</evidence>
<dbReference type="InterPro" id="IPR018960">
    <property type="entry name" value="DUF1990"/>
</dbReference>
<dbReference type="EMBL" id="FNZA01000009">
    <property type="protein sequence ID" value="SEJ48281.1"/>
    <property type="molecule type" value="Genomic_DNA"/>
</dbReference>
<name>A0A1H6Z4B6_9DEIO</name>
<dbReference type="RefSeq" id="WP_092264611.1">
    <property type="nucleotide sequence ID" value="NZ_FNZA01000009.1"/>
</dbReference>